<organism evidence="1">
    <name type="scientific">viral metagenome</name>
    <dbReference type="NCBI Taxonomy" id="1070528"/>
    <lineage>
        <taxon>unclassified sequences</taxon>
        <taxon>metagenomes</taxon>
        <taxon>organismal metagenomes</taxon>
    </lineage>
</organism>
<sequence length="130" mass="14258">MSPEIGTEVREGADNVRENIAYEIVNVEIDVVTDVKSYDGVRVELLSIKGHVGNVMLWKRPVTGKASKLGVFITAFGSNTDKWLHKWVIFRGWEKGNRNIELVPAPVEAVSKAKTGKGVVAAVKKAQGKK</sequence>
<accession>A0A6H1ZXX6</accession>
<reference evidence="1" key="1">
    <citation type="submission" date="2020-03" db="EMBL/GenBank/DDBJ databases">
        <title>The deep terrestrial virosphere.</title>
        <authorList>
            <person name="Holmfeldt K."/>
            <person name="Nilsson E."/>
            <person name="Simone D."/>
            <person name="Lopez-Fernandez M."/>
            <person name="Wu X."/>
            <person name="de Brujin I."/>
            <person name="Lundin D."/>
            <person name="Andersson A."/>
            <person name="Bertilsson S."/>
            <person name="Dopson M."/>
        </authorList>
    </citation>
    <scope>NUCLEOTIDE SEQUENCE</scope>
    <source>
        <strain evidence="1">TM448A02587</strain>
    </source>
</reference>
<name>A0A6H1ZXX6_9ZZZZ</name>
<proteinExistence type="predicted"/>
<gene>
    <name evidence="1" type="ORF">TM448A02587_0013</name>
</gene>
<dbReference type="AlphaFoldDB" id="A0A6H1ZXX6"/>
<dbReference type="EMBL" id="MT144326">
    <property type="protein sequence ID" value="QJA52271.1"/>
    <property type="molecule type" value="Genomic_DNA"/>
</dbReference>
<evidence type="ECO:0000313" key="1">
    <source>
        <dbReference type="EMBL" id="QJA52271.1"/>
    </source>
</evidence>
<protein>
    <submittedName>
        <fullName evidence="1">Uncharacterized protein</fullName>
    </submittedName>
</protein>